<name>A0A9D9DHM1_9FIRM</name>
<dbReference type="PANTHER" id="PTHR33295:SF7">
    <property type="entry name" value="ATPASE"/>
    <property type="match status" value="1"/>
</dbReference>
<sequence length="457" mass="51987">MFERELTKQIEFWKKGVRKPLIVRGLRQVGKTTTILGFCKNNYDFAAYIDFRSVPSFSEIFEGDFDIDRITGLISTKIADIRFVPGKTVIFLDEIQECSKARAALKYFYLDKRYDVIASGSLLGVKNYNQDASRSVSVGFETYLAMYPLSFKEFVLALGKENLIPYVEEALATLKEIDPFVHRQLIDLYRRYLAVGGMPEVVSTFIETNNFDEVMQTQRDLLTTYTDDFGRNINAQNVATRDARLFERIVSVYKSIPQQLAKENNKFQYSAIAKGGRSSTYYDAIEWLIGSGLAIDVKNLKSIEIPFCVYQIEDQFKLYFADAGLLMPSYGKAAQNILLTGNAGPFKGAIYENAICAELIRKGLTPHYFQRANRLEIDFAIEGRQCPIAIEVKSTNSKSKSLSTLAANPENYGSKQLKCLKLYEKNVAVNREKGIINLPYYALDFIDFDNVEALWEK</sequence>
<reference evidence="3" key="2">
    <citation type="journal article" date="2021" name="PeerJ">
        <title>Extensive microbial diversity within the chicken gut microbiome revealed by metagenomics and culture.</title>
        <authorList>
            <person name="Gilroy R."/>
            <person name="Ravi A."/>
            <person name="Getino M."/>
            <person name="Pursley I."/>
            <person name="Horton D.L."/>
            <person name="Alikhan N.F."/>
            <person name="Baker D."/>
            <person name="Gharbi K."/>
            <person name="Hall N."/>
            <person name="Watson M."/>
            <person name="Adriaenssens E.M."/>
            <person name="Foster-Nyarko E."/>
            <person name="Jarju S."/>
            <person name="Secka A."/>
            <person name="Antonio M."/>
            <person name="Oren A."/>
            <person name="Chaudhuri R.R."/>
            <person name="La Ragione R."/>
            <person name="Hildebrand F."/>
            <person name="Pallen M.J."/>
        </authorList>
    </citation>
    <scope>NUCLEOTIDE SEQUENCE</scope>
    <source>
        <strain evidence="3">17113</strain>
    </source>
</reference>
<dbReference type="Proteomes" id="UP000823634">
    <property type="component" value="Unassembled WGS sequence"/>
</dbReference>
<feature type="domain" description="DUF4143" evidence="2">
    <location>
        <begin position="246"/>
        <end position="394"/>
    </location>
</feature>
<dbReference type="EMBL" id="JADINA010000022">
    <property type="protein sequence ID" value="MBO8426340.1"/>
    <property type="molecule type" value="Genomic_DNA"/>
</dbReference>
<feature type="domain" description="AAA" evidence="1">
    <location>
        <begin position="18"/>
        <end position="154"/>
    </location>
</feature>
<evidence type="ECO:0000259" key="1">
    <source>
        <dbReference type="Pfam" id="PF13173"/>
    </source>
</evidence>
<dbReference type="Pfam" id="PF13635">
    <property type="entry name" value="DUF4143"/>
    <property type="match status" value="1"/>
</dbReference>
<proteinExistence type="predicted"/>
<reference evidence="3" key="1">
    <citation type="submission" date="2020-10" db="EMBL/GenBank/DDBJ databases">
        <authorList>
            <person name="Gilroy R."/>
        </authorList>
    </citation>
    <scope>NUCLEOTIDE SEQUENCE</scope>
    <source>
        <strain evidence="3">17113</strain>
    </source>
</reference>
<protein>
    <submittedName>
        <fullName evidence="3">ATP-binding protein</fullName>
    </submittedName>
</protein>
<comment type="caution">
    <text evidence="3">The sequence shown here is derived from an EMBL/GenBank/DDBJ whole genome shotgun (WGS) entry which is preliminary data.</text>
</comment>
<gene>
    <name evidence="3" type="ORF">IAC61_03350</name>
</gene>
<dbReference type="PANTHER" id="PTHR33295">
    <property type="entry name" value="ATPASE"/>
    <property type="match status" value="1"/>
</dbReference>
<dbReference type="GO" id="GO:0005524">
    <property type="term" value="F:ATP binding"/>
    <property type="evidence" value="ECO:0007669"/>
    <property type="project" value="UniProtKB-KW"/>
</dbReference>
<keyword evidence="3" id="KW-0067">ATP-binding</keyword>
<dbReference type="Pfam" id="PF13173">
    <property type="entry name" value="AAA_14"/>
    <property type="match status" value="1"/>
</dbReference>
<accession>A0A9D9DHM1</accession>
<dbReference type="AlphaFoldDB" id="A0A9D9DHM1"/>
<dbReference type="InterPro" id="IPR025420">
    <property type="entry name" value="DUF4143"/>
</dbReference>
<evidence type="ECO:0000259" key="2">
    <source>
        <dbReference type="Pfam" id="PF13635"/>
    </source>
</evidence>
<evidence type="ECO:0000313" key="3">
    <source>
        <dbReference type="EMBL" id="MBO8426340.1"/>
    </source>
</evidence>
<evidence type="ECO:0000313" key="4">
    <source>
        <dbReference type="Proteomes" id="UP000823634"/>
    </source>
</evidence>
<dbReference type="InterPro" id="IPR027417">
    <property type="entry name" value="P-loop_NTPase"/>
</dbReference>
<dbReference type="InterPro" id="IPR041682">
    <property type="entry name" value="AAA_14"/>
</dbReference>
<organism evidence="3 4">
    <name type="scientific">Candidatus Alloenteromonas pullistercoris</name>
    <dbReference type="NCBI Taxonomy" id="2840785"/>
    <lineage>
        <taxon>Bacteria</taxon>
        <taxon>Bacillati</taxon>
        <taxon>Bacillota</taxon>
        <taxon>Bacillota incertae sedis</taxon>
        <taxon>Candidatus Alloenteromonas</taxon>
    </lineage>
</organism>
<keyword evidence="3" id="KW-0547">Nucleotide-binding</keyword>
<dbReference type="SUPFAM" id="SSF52540">
    <property type="entry name" value="P-loop containing nucleoside triphosphate hydrolases"/>
    <property type="match status" value="1"/>
</dbReference>